<feature type="region of interest" description="Disordered" evidence="6">
    <location>
        <begin position="154"/>
        <end position="185"/>
    </location>
</feature>
<proteinExistence type="predicted"/>
<feature type="domain" description="Type II secretion system protein GspG C-terminal" evidence="8">
    <location>
        <begin position="53"/>
        <end position="158"/>
    </location>
</feature>
<sequence>MKKLKSGKGRSDFMPKLLKKVHISHSQQGFTLVELIVVVAIVAILTAVLFPKLLVYTENARASKTMGDLSSMKSIVEAFAADHDYGYYPTADTGKATSVGTVLQDKGIQWYDGTKGEVKDPWGNPYYYGTAPDSRGVANQLYLIISFGPDGKEGTDDDIWISSGGSPTQSKNPNVVPTSKVASAP</sequence>
<keyword evidence="10" id="KW-1185">Reference proteome</keyword>
<name>A0A975AX65_9THEO</name>
<feature type="transmembrane region" description="Helical" evidence="7">
    <location>
        <begin position="29"/>
        <end position="50"/>
    </location>
</feature>
<gene>
    <name evidence="9" type="ORF">ACETAC_03985</name>
</gene>
<evidence type="ECO:0000256" key="5">
    <source>
        <dbReference type="ARBA" id="ARBA00023136"/>
    </source>
</evidence>
<dbReference type="NCBIfam" id="TIGR02532">
    <property type="entry name" value="IV_pilin_GFxxxE"/>
    <property type="match status" value="1"/>
</dbReference>
<dbReference type="Proteomes" id="UP000671913">
    <property type="component" value="Chromosome"/>
</dbReference>
<evidence type="ECO:0000256" key="6">
    <source>
        <dbReference type="SAM" id="MobiDB-lite"/>
    </source>
</evidence>
<dbReference type="InterPro" id="IPR012902">
    <property type="entry name" value="N_methyl_site"/>
</dbReference>
<evidence type="ECO:0000313" key="9">
    <source>
        <dbReference type="EMBL" id="QSZ28026.1"/>
    </source>
</evidence>
<reference evidence="9" key="1">
    <citation type="submission" date="2020-08" db="EMBL/GenBank/DDBJ databases">
        <title>Genomic insights into the carbon and energy metabolism of the first obligate autotrophic acetogenic bacterium Aceticella autotrophica gen. nov., sp. nov.</title>
        <authorList>
            <person name="Toshchakov S.V."/>
            <person name="Elcheninov A.G."/>
            <person name="Kublanov I.V."/>
            <person name="Frolov E.N."/>
            <person name="Lebedinsky A.V."/>
        </authorList>
    </citation>
    <scope>NUCLEOTIDE SEQUENCE</scope>
    <source>
        <strain evidence="9">3443-3Ac</strain>
    </source>
</reference>
<keyword evidence="5 7" id="KW-0472">Membrane</keyword>
<keyword evidence="3 7" id="KW-0812">Transmembrane</keyword>
<evidence type="ECO:0000256" key="4">
    <source>
        <dbReference type="ARBA" id="ARBA00022989"/>
    </source>
</evidence>
<dbReference type="Pfam" id="PF08334">
    <property type="entry name" value="T2SSG"/>
    <property type="match status" value="1"/>
</dbReference>
<dbReference type="GO" id="GO:0015627">
    <property type="term" value="C:type II protein secretion system complex"/>
    <property type="evidence" value="ECO:0007669"/>
    <property type="project" value="InterPro"/>
</dbReference>
<dbReference type="GO" id="GO:0016020">
    <property type="term" value="C:membrane"/>
    <property type="evidence" value="ECO:0007669"/>
    <property type="project" value="UniProtKB-SubCell"/>
</dbReference>
<evidence type="ECO:0000313" key="10">
    <source>
        <dbReference type="Proteomes" id="UP000671913"/>
    </source>
</evidence>
<dbReference type="RefSeq" id="WP_284680757.1">
    <property type="nucleotide sequence ID" value="NZ_CP060096.1"/>
</dbReference>
<dbReference type="Gene3D" id="3.30.700.10">
    <property type="entry name" value="Glycoprotein, Type 4 Pilin"/>
    <property type="match status" value="1"/>
</dbReference>
<accession>A0A975AX65</accession>
<organism evidence="9 10">
    <name type="scientific">Aceticella autotrophica</name>
    <dbReference type="NCBI Taxonomy" id="2755338"/>
    <lineage>
        <taxon>Bacteria</taxon>
        <taxon>Bacillati</taxon>
        <taxon>Bacillota</taxon>
        <taxon>Clostridia</taxon>
        <taxon>Thermoanaerobacterales</taxon>
        <taxon>Thermoanaerobacteraceae</taxon>
        <taxon>Aceticella</taxon>
    </lineage>
</organism>
<evidence type="ECO:0000256" key="3">
    <source>
        <dbReference type="ARBA" id="ARBA00022692"/>
    </source>
</evidence>
<evidence type="ECO:0000256" key="1">
    <source>
        <dbReference type="ARBA" id="ARBA00004167"/>
    </source>
</evidence>
<dbReference type="GO" id="GO:0015628">
    <property type="term" value="P:protein secretion by the type II secretion system"/>
    <property type="evidence" value="ECO:0007669"/>
    <property type="project" value="InterPro"/>
</dbReference>
<dbReference type="InterPro" id="IPR013545">
    <property type="entry name" value="T2SS_protein-GspG_C"/>
</dbReference>
<comment type="subcellular location">
    <subcellularLocation>
        <location evidence="1">Membrane</location>
        <topology evidence="1">Single-pass membrane protein</topology>
    </subcellularLocation>
</comment>
<dbReference type="PANTHER" id="PTHR30093:SF44">
    <property type="entry name" value="TYPE II SECRETION SYSTEM CORE PROTEIN G"/>
    <property type="match status" value="1"/>
</dbReference>
<dbReference type="PROSITE" id="PS00409">
    <property type="entry name" value="PROKAR_NTER_METHYL"/>
    <property type="match status" value="1"/>
</dbReference>
<dbReference type="AlphaFoldDB" id="A0A975AX65"/>
<feature type="compositionally biased region" description="Polar residues" evidence="6">
    <location>
        <begin position="163"/>
        <end position="185"/>
    </location>
</feature>
<dbReference type="InterPro" id="IPR000983">
    <property type="entry name" value="Bac_GSPG_pilin"/>
</dbReference>
<evidence type="ECO:0000256" key="7">
    <source>
        <dbReference type="SAM" id="Phobius"/>
    </source>
</evidence>
<protein>
    <submittedName>
        <fullName evidence="9">Type II secretion system protein GspG</fullName>
    </submittedName>
</protein>
<keyword evidence="4 7" id="KW-1133">Transmembrane helix</keyword>
<keyword evidence="2" id="KW-0488">Methylation</keyword>
<dbReference type="Pfam" id="PF07963">
    <property type="entry name" value="N_methyl"/>
    <property type="match status" value="1"/>
</dbReference>
<dbReference type="SUPFAM" id="SSF54523">
    <property type="entry name" value="Pili subunits"/>
    <property type="match status" value="1"/>
</dbReference>
<dbReference type="EMBL" id="CP060096">
    <property type="protein sequence ID" value="QSZ28026.1"/>
    <property type="molecule type" value="Genomic_DNA"/>
</dbReference>
<evidence type="ECO:0000256" key="2">
    <source>
        <dbReference type="ARBA" id="ARBA00022481"/>
    </source>
</evidence>
<dbReference type="KEGG" id="aaut:ACETAC_03985"/>
<dbReference type="PRINTS" id="PR00813">
    <property type="entry name" value="BCTERIALGSPG"/>
</dbReference>
<dbReference type="PANTHER" id="PTHR30093">
    <property type="entry name" value="GENERAL SECRETION PATHWAY PROTEIN G"/>
    <property type="match status" value="1"/>
</dbReference>
<dbReference type="InterPro" id="IPR045584">
    <property type="entry name" value="Pilin-like"/>
</dbReference>
<evidence type="ECO:0000259" key="8">
    <source>
        <dbReference type="Pfam" id="PF08334"/>
    </source>
</evidence>